<dbReference type="OrthoDB" id="6617140at2759"/>
<evidence type="ECO:0000313" key="2">
    <source>
        <dbReference type="Proteomes" id="UP001152795"/>
    </source>
</evidence>
<comment type="caution">
    <text evidence="1">The sequence shown here is derived from an EMBL/GenBank/DDBJ whole genome shotgun (WGS) entry which is preliminary data.</text>
</comment>
<proteinExistence type="predicted"/>
<dbReference type="Pfam" id="PF14291">
    <property type="entry name" value="DUF4371"/>
    <property type="match status" value="1"/>
</dbReference>
<dbReference type="InterPro" id="IPR006580">
    <property type="entry name" value="Znf_TTF"/>
</dbReference>
<name>A0A7D9JEL7_PARCT</name>
<keyword evidence="2" id="KW-1185">Reference proteome</keyword>
<dbReference type="InterPro" id="IPR025398">
    <property type="entry name" value="DUF4371"/>
</dbReference>
<protein>
    <submittedName>
        <fullName evidence="1">Zinc finger MYM-type 1-like</fullName>
    </submittedName>
</protein>
<dbReference type="SUPFAM" id="SSF53098">
    <property type="entry name" value="Ribonuclease H-like"/>
    <property type="match status" value="1"/>
</dbReference>
<dbReference type="SMART" id="SM00597">
    <property type="entry name" value="ZnF_TTF"/>
    <property type="match status" value="1"/>
</dbReference>
<dbReference type="AlphaFoldDB" id="A0A7D9JEL7"/>
<dbReference type="EMBL" id="CACRXK020015244">
    <property type="protein sequence ID" value="CAB4028101.1"/>
    <property type="molecule type" value="Genomic_DNA"/>
</dbReference>
<reference evidence="1" key="1">
    <citation type="submission" date="2020-04" db="EMBL/GenBank/DDBJ databases">
        <authorList>
            <person name="Alioto T."/>
            <person name="Alioto T."/>
            <person name="Gomez Garrido J."/>
        </authorList>
    </citation>
    <scope>NUCLEOTIDE SEQUENCE</scope>
    <source>
        <strain evidence="1">A484AB</strain>
    </source>
</reference>
<sequence length="430" mass="49067">MDSARDPASESTADVERIMSLGPVRPKLDFPRTTFGGKSLRFQERWYSLFDWLEYSVEKDATFCFCCRIFGNQVGCSGTVFVKQGFRNWKKAVGNEGKLEKHSKSRMHQLSRERAICRKTYVPINAQLSAVAAEDLSRRQQEKKENREVAEVIFDVVRHIILQNEAFGGHDEKDSSLNQGKFLAEIKFLAKYHPPLQKWLDTYPGNVLWLSPDIQNEMIEILANHILDIIKMQVKESKYYSVECDEVTSHKHSYMSIVLRYVFNNIIYERMIGLKEVVSLTGKSLWGVLVQELGKLQIPLCNMVGKGFDGASNMSGKEKGMQQQLTDAGATLFLYFHCFAHCLNLVLEKCAETLQPVKDVFSTIGAIYKVMEGSPQRNAVYERKLELFSIKDGRTALRAFSDTRWTAKEDNLNATINTLPCSIDCHSRRA</sequence>
<dbReference type="InterPro" id="IPR012337">
    <property type="entry name" value="RNaseH-like_sf"/>
</dbReference>
<accession>A0A7D9JEL7</accession>
<gene>
    <name evidence="1" type="ORF">PACLA_8A025607</name>
</gene>
<dbReference type="PANTHER" id="PTHR45749:SF21">
    <property type="entry name" value="DUF4371 DOMAIN-CONTAINING PROTEIN"/>
    <property type="match status" value="1"/>
</dbReference>
<evidence type="ECO:0000313" key="1">
    <source>
        <dbReference type="EMBL" id="CAB4028101.1"/>
    </source>
</evidence>
<dbReference type="Proteomes" id="UP001152795">
    <property type="component" value="Unassembled WGS sequence"/>
</dbReference>
<organism evidence="1 2">
    <name type="scientific">Paramuricea clavata</name>
    <name type="common">Red gorgonian</name>
    <name type="synonym">Violescent sea-whip</name>
    <dbReference type="NCBI Taxonomy" id="317549"/>
    <lineage>
        <taxon>Eukaryota</taxon>
        <taxon>Metazoa</taxon>
        <taxon>Cnidaria</taxon>
        <taxon>Anthozoa</taxon>
        <taxon>Octocorallia</taxon>
        <taxon>Malacalcyonacea</taxon>
        <taxon>Plexauridae</taxon>
        <taxon>Paramuricea</taxon>
    </lineage>
</organism>
<dbReference type="PANTHER" id="PTHR45749">
    <property type="match status" value="1"/>
</dbReference>